<dbReference type="EMBL" id="AOIS01000060">
    <property type="protein sequence ID" value="ELZ14892.1"/>
    <property type="molecule type" value="Genomic_DNA"/>
</dbReference>
<dbReference type="Proteomes" id="UP000011657">
    <property type="component" value="Unassembled WGS sequence"/>
</dbReference>
<evidence type="ECO:0000256" key="4">
    <source>
        <dbReference type="ARBA" id="ARBA00022723"/>
    </source>
</evidence>
<evidence type="ECO:0000256" key="3">
    <source>
        <dbReference type="ARBA" id="ARBA00022714"/>
    </source>
</evidence>
<dbReference type="GO" id="GO:0046872">
    <property type="term" value="F:metal ion binding"/>
    <property type="evidence" value="ECO:0007669"/>
    <property type="project" value="UniProtKB-KW"/>
</dbReference>
<keyword evidence="5" id="KW-0249">Electron transport</keyword>
<keyword evidence="3" id="KW-0001">2Fe-2S</keyword>
<dbReference type="OrthoDB" id="212183at2157"/>
<dbReference type="Gene3D" id="3.10.20.30">
    <property type="match status" value="1"/>
</dbReference>
<dbReference type="InterPro" id="IPR001041">
    <property type="entry name" value="2Fe-2S_ferredoxin-type"/>
</dbReference>
<feature type="domain" description="2Fe-2S ferredoxin-type" evidence="9">
    <location>
        <begin position="6"/>
        <end position="93"/>
    </location>
</feature>
<keyword evidence="11" id="KW-1185">Reference proteome</keyword>
<comment type="similarity">
    <text evidence="1">Belongs to the 2Fe2S plant-type ferredoxin family.</text>
</comment>
<reference evidence="10 11" key="1">
    <citation type="journal article" date="2014" name="PLoS Genet.">
        <title>Phylogenetically driven sequencing of extremely halophilic archaea reveals strategies for static and dynamic osmo-response.</title>
        <authorList>
            <person name="Becker E.A."/>
            <person name="Seitzer P.M."/>
            <person name="Tritt A."/>
            <person name="Larsen D."/>
            <person name="Krusor M."/>
            <person name="Yao A.I."/>
            <person name="Wu D."/>
            <person name="Madern D."/>
            <person name="Eisen J.A."/>
            <person name="Darling A.E."/>
            <person name="Facciotti M.T."/>
        </authorList>
    </citation>
    <scope>NUCLEOTIDE SEQUENCE [LARGE SCALE GENOMIC DNA]</scope>
    <source>
        <strain evidence="10 11">JCM 13891</strain>
    </source>
</reference>
<dbReference type="InterPro" id="IPR012675">
    <property type="entry name" value="Beta-grasp_dom_sf"/>
</dbReference>
<dbReference type="GO" id="GO:0051537">
    <property type="term" value="F:2 iron, 2 sulfur cluster binding"/>
    <property type="evidence" value="ECO:0007669"/>
    <property type="project" value="UniProtKB-KW"/>
</dbReference>
<sequence>MTNPKHTVEFVDSGVTLEVSETETILQACLEAGIASEYSCRVGTCVACTAEIVAGDVVQPAARGLTAEEADSYALTCMARPRSDLELRLGEYPPSIEASTDDDAERDG</sequence>
<comment type="cofactor">
    <cofactor evidence="8">
        <name>[2Fe-2S] cluster</name>
        <dbReference type="ChEBI" id="CHEBI:190135"/>
    </cofactor>
</comment>
<dbReference type="eggNOG" id="arCOG02842">
    <property type="taxonomic scope" value="Archaea"/>
</dbReference>
<evidence type="ECO:0000256" key="1">
    <source>
        <dbReference type="ARBA" id="ARBA00007874"/>
    </source>
</evidence>
<protein>
    <submittedName>
        <fullName evidence="10">Ferredoxin 2Fe-2S</fullName>
    </submittedName>
</protein>
<accession>M0BXS6</accession>
<dbReference type="PANTHER" id="PTHR43112:SF3">
    <property type="entry name" value="FERREDOXIN-2, CHLOROPLASTIC"/>
    <property type="match status" value="1"/>
</dbReference>
<evidence type="ECO:0000256" key="5">
    <source>
        <dbReference type="ARBA" id="ARBA00022982"/>
    </source>
</evidence>
<dbReference type="InterPro" id="IPR036010">
    <property type="entry name" value="2Fe-2S_ferredoxin-like_sf"/>
</dbReference>
<dbReference type="STRING" id="1227488.C477_19157"/>
<evidence type="ECO:0000256" key="7">
    <source>
        <dbReference type="ARBA" id="ARBA00023014"/>
    </source>
</evidence>
<dbReference type="PANTHER" id="PTHR43112">
    <property type="entry name" value="FERREDOXIN"/>
    <property type="match status" value="1"/>
</dbReference>
<dbReference type="PROSITE" id="PS51085">
    <property type="entry name" value="2FE2S_FER_2"/>
    <property type="match status" value="1"/>
</dbReference>
<dbReference type="Pfam" id="PF00111">
    <property type="entry name" value="Fer2"/>
    <property type="match status" value="1"/>
</dbReference>
<keyword evidence="2" id="KW-0813">Transport</keyword>
<keyword evidence="7" id="KW-0411">Iron-sulfur</keyword>
<evidence type="ECO:0000313" key="11">
    <source>
        <dbReference type="Proteomes" id="UP000011657"/>
    </source>
</evidence>
<evidence type="ECO:0000256" key="8">
    <source>
        <dbReference type="ARBA" id="ARBA00034078"/>
    </source>
</evidence>
<dbReference type="RefSeq" id="WP_008896090.1">
    <property type="nucleotide sequence ID" value="NZ_AOIS01000060.1"/>
</dbReference>
<organism evidence="10 11">
    <name type="scientific">Haloterrigena salina JCM 13891</name>
    <dbReference type="NCBI Taxonomy" id="1227488"/>
    <lineage>
        <taxon>Archaea</taxon>
        <taxon>Methanobacteriati</taxon>
        <taxon>Methanobacteriota</taxon>
        <taxon>Stenosarchaea group</taxon>
        <taxon>Halobacteria</taxon>
        <taxon>Halobacteriales</taxon>
        <taxon>Natrialbaceae</taxon>
        <taxon>Haloterrigena</taxon>
    </lineage>
</organism>
<comment type="caution">
    <text evidence="10">The sequence shown here is derived from an EMBL/GenBank/DDBJ whole genome shotgun (WGS) entry which is preliminary data.</text>
</comment>
<evidence type="ECO:0000313" key="10">
    <source>
        <dbReference type="EMBL" id="ELZ14892.1"/>
    </source>
</evidence>
<keyword evidence="6" id="KW-0408">Iron</keyword>
<dbReference type="SUPFAM" id="SSF54292">
    <property type="entry name" value="2Fe-2S ferredoxin-like"/>
    <property type="match status" value="1"/>
</dbReference>
<evidence type="ECO:0000256" key="6">
    <source>
        <dbReference type="ARBA" id="ARBA00023004"/>
    </source>
</evidence>
<gene>
    <name evidence="10" type="ORF">C477_19157</name>
</gene>
<name>M0BXS6_9EURY</name>
<dbReference type="PATRIC" id="fig|1227488.3.peg.3840"/>
<proteinExistence type="inferred from homology"/>
<keyword evidence="4" id="KW-0479">Metal-binding</keyword>
<dbReference type="CDD" id="cd00207">
    <property type="entry name" value="fer2"/>
    <property type="match status" value="1"/>
</dbReference>
<evidence type="ECO:0000259" key="9">
    <source>
        <dbReference type="PROSITE" id="PS51085"/>
    </source>
</evidence>
<dbReference type="AlphaFoldDB" id="M0BXS6"/>
<evidence type="ECO:0000256" key="2">
    <source>
        <dbReference type="ARBA" id="ARBA00022448"/>
    </source>
</evidence>